<dbReference type="Gene3D" id="2.30.40.10">
    <property type="entry name" value="Urease, subunit C, domain 1"/>
    <property type="match status" value="2"/>
</dbReference>
<dbReference type="GO" id="GO:0008448">
    <property type="term" value="F:N-acetylglucosamine-6-phosphate deacetylase activity"/>
    <property type="evidence" value="ECO:0007669"/>
    <property type="project" value="TreeGrafter"/>
</dbReference>
<dbReference type="GO" id="GO:0006046">
    <property type="term" value="P:N-acetylglucosamine catabolic process"/>
    <property type="evidence" value="ECO:0007669"/>
    <property type="project" value="TreeGrafter"/>
</dbReference>
<comment type="caution">
    <text evidence="3">The sequence shown here is derived from an EMBL/GenBank/DDBJ whole genome shotgun (WGS) entry which is preliminary data.</text>
</comment>
<dbReference type="Gene3D" id="3.20.20.140">
    <property type="entry name" value="Metal-dependent hydrolases"/>
    <property type="match status" value="2"/>
</dbReference>
<dbReference type="Proteomes" id="UP000231157">
    <property type="component" value="Unassembled WGS sequence"/>
</dbReference>
<keyword evidence="2" id="KW-0378">Hydrolase</keyword>
<dbReference type="SUPFAM" id="SSF51556">
    <property type="entry name" value="Metallo-dependent hydrolases"/>
    <property type="match status" value="1"/>
</dbReference>
<evidence type="ECO:0008006" key="5">
    <source>
        <dbReference type="Google" id="ProtNLM"/>
    </source>
</evidence>
<proteinExistence type="inferred from homology"/>
<evidence type="ECO:0000313" key="4">
    <source>
        <dbReference type="Proteomes" id="UP000231157"/>
    </source>
</evidence>
<evidence type="ECO:0000256" key="1">
    <source>
        <dbReference type="ARBA" id="ARBA00010716"/>
    </source>
</evidence>
<evidence type="ECO:0000256" key="2">
    <source>
        <dbReference type="ARBA" id="ARBA00022801"/>
    </source>
</evidence>
<dbReference type="SUPFAM" id="SSF51338">
    <property type="entry name" value="Composite domain of metallo-dependent hydrolases"/>
    <property type="match status" value="1"/>
</dbReference>
<gene>
    <name evidence="3" type="ORF">COU07_00550</name>
</gene>
<sequence length="512" mass="56425">MLQYIVAFSFFALFMVLIKNGLIVDGTGVPPYRADVLIKRDRISAIGSFSTKSAHTVIDAMGAYVAPGFIDINNDSDHYGTIFSDSSQSSFLKQGVTTIVGGMCGGSLAPLIDGSLISMRKWMSSQIVNVNWHTVGEFFDVLQVNGIGVNFATLVGHSTVRRAITRGEQRDLTREEIDSFKNILSRAMSQGAFGFSTGLGYSHAKMTPYGELKELVAVTAKNNGLYTTHLRSETNELEESVKETIQITRDTGARTLISHFRPILGFEQEYEAGISLIEGAGATLPIYFDLYPFPFSLYPIYRLLPLSAQTGKLEDMLSAISSPHIKDELVENFPYLDGGSLIVAYAPSAPYLVHKKLGEIAKNHGVSCAEALVFLMKETKMKAVVLYRDINIDFAIHRLRHSQSIIVSNSPSVTDHGFLEHDRLSRTFPYFLEIVANMKLVPIEDAIKKITYTPASLLGIDNRGVLKPTYFADIAVFKDSEIRHVLVNGRVEVSKGDLVGSGRSGMVLRKTK</sequence>
<dbReference type="InterPro" id="IPR032466">
    <property type="entry name" value="Metal_Hydrolase"/>
</dbReference>
<dbReference type="PANTHER" id="PTHR11113:SF14">
    <property type="entry name" value="N-ACETYLGLUCOSAMINE-6-PHOSPHATE DEACETYLASE"/>
    <property type="match status" value="1"/>
</dbReference>
<dbReference type="InterPro" id="IPR011059">
    <property type="entry name" value="Metal-dep_hydrolase_composite"/>
</dbReference>
<comment type="similarity">
    <text evidence="1">Belongs to the metallo-dependent hydrolases superfamily. NagA family.</text>
</comment>
<dbReference type="PANTHER" id="PTHR11113">
    <property type="entry name" value="N-ACETYLGLUCOSAMINE-6-PHOSPHATE DEACETYLASE"/>
    <property type="match status" value="1"/>
</dbReference>
<protein>
    <recommendedName>
        <fullName evidence="5">Amidohydrolase 3 domain-containing protein</fullName>
    </recommendedName>
</protein>
<evidence type="ECO:0000313" key="3">
    <source>
        <dbReference type="EMBL" id="PIR89375.1"/>
    </source>
</evidence>
<dbReference type="EMBL" id="PFAZ01000001">
    <property type="protein sequence ID" value="PIR89375.1"/>
    <property type="molecule type" value="Genomic_DNA"/>
</dbReference>
<accession>A0A2H0UUE0</accession>
<dbReference type="AlphaFoldDB" id="A0A2H0UUE0"/>
<reference evidence="4" key="1">
    <citation type="submission" date="2017-09" db="EMBL/GenBank/DDBJ databases">
        <title>Depth-based differentiation of microbial function through sediment-hosted aquifers and enrichment of novel symbionts in the deep terrestrial subsurface.</title>
        <authorList>
            <person name="Probst A.J."/>
            <person name="Ladd B."/>
            <person name="Jarett J.K."/>
            <person name="Geller-Mcgrath D.E."/>
            <person name="Sieber C.M.K."/>
            <person name="Emerson J.B."/>
            <person name="Anantharaman K."/>
            <person name="Thomas B.C."/>
            <person name="Malmstrom R."/>
            <person name="Stieglmeier M."/>
            <person name="Klingl A."/>
            <person name="Woyke T."/>
            <person name="Ryan C.M."/>
            <person name="Banfield J.F."/>
        </authorList>
    </citation>
    <scope>NUCLEOTIDE SEQUENCE [LARGE SCALE GENOMIC DNA]</scope>
</reference>
<organism evidence="3 4">
    <name type="scientific">Candidatus Harrisonbacteria bacterium CG10_big_fil_rev_8_21_14_0_10_40_38</name>
    <dbReference type="NCBI Taxonomy" id="1974583"/>
    <lineage>
        <taxon>Bacteria</taxon>
        <taxon>Candidatus Harrisoniibacteriota</taxon>
    </lineage>
</organism>
<name>A0A2H0UUE0_9BACT</name>